<proteinExistence type="predicted"/>
<sequence>MLHYTTIHPETLQLLKRLQEIDYLSNFRLVGGTALALQIGHRLSVDLDLFAFSELEVAPILDQIDSLGKIKIINHSPKVLNILIDDIKVDFVTYQYDFLRPVEVVDNIRLASIEDIAAMKLSAITSRGAKKDFIDLFFLLKTLSLAQMFEYYYSKFPDGSDFLVAKSLTYFNDADIEPMPKMLKPVTWNDVKNRIIQEVDGYFS</sequence>
<dbReference type="AlphaFoldDB" id="A0A7K3WPG1"/>
<dbReference type="EMBL" id="JAAGVY010000012">
    <property type="protein sequence ID" value="NEN23527.1"/>
    <property type="molecule type" value="Genomic_DNA"/>
</dbReference>
<dbReference type="Proteomes" id="UP000486602">
    <property type="component" value="Unassembled WGS sequence"/>
</dbReference>
<dbReference type="GO" id="GO:0016740">
    <property type="term" value="F:transferase activity"/>
    <property type="evidence" value="ECO:0007669"/>
    <property type="project" value="UniProtKB-KW"/>
</dbReference>
<comment type="caution">
    <text evidence="1">The sequence shown here is derived from an EMBL/GenBank/DDBJ whole genome shotgun (WGS) entry which is preliminary data.</text>
</comment>
<evidence type="ECO:0000313" key="2">
    <source>
        <dbReference type="Proteomes" id="UP000486602"/>
    </source>
</evidence>
<dbReference type="InterPro" id="IPR014942">
    <property type="entry name" value="AbiEii"/>
</dbReference>
<protein>
    <submittedName>
        <fullName evidence="1">Nucleotidyl transferase AbiEii/AbiGii toxin family protein</fullName>
    </submittedName>
</protein>
<dbReference type="Pfam" id="PF08843">
    <property type="entry name" value="AbiEii"/>
    <property type="match status" value="1"/>
</dbReference>
<gene>
    <name evidence="1" type="ORF">G3O08_08440</name>
</gene>
<keyword evidence="1" id="KW-0808">Transferase</keyword>
<accession>A0A7K3WPG1</accession>
<reference evidence="1 2" key="1">
    <citation type="submission" date="2020-02" db="EMBL/GenBank/DDBJ databases">
        <title>Out from the shadows clarifying the taxonomy of the family Cryomorphaceae and related taxa by utilizing the GTDB taxonomic framework.</title>
        <authorList>
            <person name="Bowman J.P."/>
        </authorList>
    </citation>
    <scope>NUCLEOTIDE SEQUENCE [LARGE SCALE GENOMIC DNA]</scope>
    <source>
        <strain evidence="1 2">QSSC 1-22</strain>
    </source>
</reference>
<name>A0A7K3WPG1_9FLAO</name>
<evidence type="ECO:0000313" key="1">
    <source>
        <dbReference type="EMBL" id="NEN23527.1"/>
    </source>
</evidence>
<organism evidence="1 2">
    <name type="scientific">Cryomorpha ignava</name>
    <dbReference type="NCBI Taxonomy" id="101383"/>
    <lineage>
        <taxon>Bacteria</taxon>
        <taxon>Pseudomonadati</taxon>
        <taxon>Bacteroidota</taxon>
        <taxon>Flavobacteriia</taxon>
        <taxon>Flavobacteriales</taxon>
        <taxon>Cryomorphaceae</taxon>
        <taxon>Cryomorpha</taxon>
    </lineage>
</organism>
<keyword evidence="2" id="KW-1185">Reference proteome</keyword>
<dbReference type="RefSeq" id="WP_163284849.1">
    <property type="nucleotide sequence ID" value="NZ_JAAGVY010000012.1"/>
</dbReference>